<sequence length="62" mass="6941">MGSNWLFECSHQRADFCTEIDPQALGYRQYPSLSSADRTYSNPKSFVNFLLPPLSKGRVGVG</sequence>
<evidence type="ECO:0000313" key="1">
    <source>
        <dbReference type="EMBL" id="PHX53251.1"/>
    </source>
</evidence>
<name>A0A2G4EUP3_9CYAN</name>
<proteinExistence type="predicted"/>
<accession>A0A2G4EUP3</accession>
<dbReference type="Proteomes" id="UP000226442">
    <property type="component" value="Unassembled WGS sequence"/>
</dbReference>
<gene>
    <name evidence="1" type="ORF">CP500_022480</name>
</gene>
<dbReference type="AlphaFoldDB" id="A0A2G4EUP3"/>
<comment type="caution">
    <text evidence="1">The sequence shown here is derived from an EMBL/GenBank/DDBJ whole genome shotgun (WGS) entry which is preliminary data.</text>
</comment>
<keyword evidence="2" id="KW-1185">Reference proteome</keyword>
<protein>
    <submittedName>
        <fullName evidence="1">Uncharacterized protein</fullName>
    </submittedName>
</protein>
<reference evidence="1" key="1">
    <citation type="submission" date="2017-10" db="EMBL/GenBank/DDBJ databases">
        <title>Draft genome sequence of the planktic cyanobacteria Tychonema bourrellyi isolated from alpine lentic freshwater.</title>
        <authorList>
            <person name="Tett A."/>
            <person name="Armanini F."/>
            <person name="Asnicar F."/>
            <person name="Boscaini A."/>
            <person name="Pasolli E."/>
            <person name="Zolfo M."/>
            <person name="Donati C."/>
            <person name="Salmaso N."/>
            <person name="Segata N."/>
        </authorList>
    </citation>
    <scope>NUCLEOTIDE SEQUENCE</scope>
    <source>
        <strain evidence="1">FEM_GT703</strain>
    </source>
</reference>
<evidence type="ECO:0000313" key="2">
    <source>
        <dbReference type="Proteomes" id="UP000226442"/>
    </source>
</evidence>
<organism evidence="1 2">
    <name type="scientific">Tychonema bourrellyi FEM_GT703</name>
    <dbReference type="NCBI Taxonomy" id="2040638"/>
    <lineage>
        <taxon>Bacteria</taxon>
        <taxon>Bacillati</taxon>
        <taxon>Cyanobacteriota</taxon>
        <taxon>Cyanophyceae</taxon>
        <taxon>Oscillatoriophycideae</taxon>
        <taxon>Oscillatoriales</taxon>
        <taxon>Microcoleaceae</taxon>
        <taxon>Tychonema</taxon>
    </lineage>
</organism>
<dbReference type="EMBL" id="NXIB02000229">
    <property type="protein sequence ID" value="PHX53251.1"/>
    <property type="molecule type" value="Genomic_DNA"/>
</dbReference>